<evidence type="ECO:0000313" key="3">
    <source>
        <dbReference type="Proteomes" id="UP000057181"/>
    </source>
</evidence>
<dbReference type="OrthoDB" id="5513015at2"/>
<proteinExistence type="predicted"/>
<dbReference type="Proteomes" id="UP000057181">
    <property type="component" value="Chromosome"/>
</dbReference>
<dbReference type="Proteomes" id="UP000321155">
    <property type="component" value="Unassembled WGS sequence"/>
</dbReference>
<sequence length="283" mass="31156">MQTFLPYPDFARSARALDRRRLGKQRVETLQVLRAATVPGYGWWRHPATAMWSHHVPALVAYGRAMVDEWTARGGADSTGWQIREFAPGAWDRWPEDGVAEPPPWLGDDALHRSHRSNLLRKDEQFYRSVFPGDPAGLDYVWPEPGDRTPPAEPPPGERAWVLAAGTHAAADGAVLVPFRAPEGVRESHWAAALERLEQEPAEGEPVLLLHGPPGPEQVVEQAVLAENVHHAVAGFSLELERTGRGPRRLLRAPARLQSPRPLFAVPAADVLAGPGPEEPAEH</sequence>
<dbReference type="EMBL" id="BJZR01000006">
    <property type="protein sequence ID" value="GEO91124.1"/>
    <property type="molecule type" value="Genomic_DNA"/>
</dbReference>
<dbReference type="Pfam" id="PF03013">
    <property type="entry name" value="Pyr_excise"/>
    <property type="match status" value="1"/>
</dbReference>
<organism evidence="1 3">
    <name type="scientific">Kocuria flava</name>
    <dbReference type="NCBI Taxonomy" id="446860"/>
    <lineage>
        <taxon>Bacteria</taxon>
        <taxon>Bacillati</taxon>
        <taxon>Actinomycetota</taxon>
        <taxon>Actinomycetes</taxon>
        <taxon>Micrococcales</taxon>
        <taxon>Micrococcaceae</taxon>
        <taxon>Kocuria</taxon>
    </lineage>
</organism>
<dbReference type="NCBIfam" id="NF038085">
    <property type="entry name" value="MSMEG_6728_fam"/>
    <property type="match status" value="1"/>
</dbReference>
<dbReference type="RefSeq" id="WP_058857559.1">
    <property type="nucleotide sequence ID" value="NZ_BJZR01000006.1"/>
</dbReference>
<evidence type="ECO:0000313" key="1">
    <source>
        <dbReference type="EMBL" id="ALU38847.1"/>
    </source>
</evidence>
<keyword evidence="4" id="KW-1185">Reference proteome</keyword>
<gene>
    <name evidence="1" type="ORF">AS188_02780</name>
    <name evidence="2" type="ORF">KFL01_04300</name>
</gene>
<protein>
    <submittedName>
        <fullName evidence="1">Uncharacterized protein</fullName>
    </submittedName>
</protein>
<dbReference type="KEGG" id="kfv:AS188_02780"/>
<dbReference type="AlphaFoldDB" id="A0A0U3HU24"/>
<accession>A0A0U3HU24</accession>
<dbReference type="InterPro" id="IPR004260">
    <property type="entry name" value="Pyr-dimer_DNA_glycosylase"/>
</dbReference>
<reference evidence="2 4" key="2">
    <citation type="submission" date="2019-07" db="EMBL/GenBank/DDBJ databases">
        <title>Whole genome shotgun sequence of Kocuria flava NBRC 107626.</title>
        <authorList>
            <person name="Hosoyama A."/>
            <person name="Uohara A."/>
            <person name="Ohji S."/>
            <person name="Ichikawa N."/>
        </authorList>
    </citation>
    <scope>NUCLEOTIDE SEQUENCE [LARGE SCALE GENOMIC DNA]</scope>
    <source>
        <strain evidence="2 4">NBRC 107626</strain>
    </source>
</reference>
<name>A0A0U3HU24_9MICC</name>
<dbReference type="STRING" id="446860.AS188_02780"/>
<evidence type="ECO:0000313" key="2">
    <source>
        <dbReference type="EMBL" id="GEO91124.1"/>
    </source>
</evidence>
<reference evidence="1 3" key="1">
    <citation type="submission" date="2015-11" db="EMBL/GenBank/DDBJ databases">
        <title>Complete Genome Sequence of Kocuria flava strain HO-9041.</title>
        <authorList>
            <person name="Zhou M."/>
            <person name="Dai J."/>
        </authorList>
    </citation>
    <scope>NUCLEOTIDE SEQUENCE [LARGE SCALE GENOMIC DNA]</scope>
    <source>
        <strain evidence="1 3">HO-9041</strain>
    </source>
</reference>
<evidence type="ECO:0000313" key="4">
    <source>
        <dbReference type="Proteomes" id="UP000321155"/>
    </source>
</evidence>
<dbReference type="EMBL" id="CP013254">
    <property type="protein sequence ID" value="ALU38847.1"/>
    <property type="molecule type" value="Genomic_DNA"/>
</dbReference>